<dbReference type="PANTHER" id="PTHR47926">
    <property type="entry name" value="PENTATRICOPEPTIDE REPEAT-CONTAINING PROTEIN"/>
    <property type="match status" value="1"/>
</dbReference>
<evidence type="ECO:0000313" key="6">
    <source>
        <dbReference type="Proteomes" id="UP001141806"/>
    </source>
</evidence>
<keyword evidence="2" id="KW-0677">Repeat</keyword>
<comment type="similarity">
    <text evidence="1">Belongs to the PPR family. PCMP-H subfamily.</text>
</comment>
<dbReference type="Pfam" id="PF14432">
    <property type="entry name" value="DYW_deaminase"/>
    <property type="match status" value="1"/>
</dbReference>
<dbReference type="Pfam" id="PF20431">
    <property type="entry name" value="E_motif"/>
    <property type="match status" value="1"/>
</dbReference>
<dbReference type="GO" id="GO:0009451">
    <property type="term" value="P:RNA modification"/>
    <property type="evidence" value="ECO:0007669"/>
    <property type="project" value="InterPro"/>
</dbReference>
<feature type="repeat" description="PPR" evidence="3">
    <location>
        <begin position="392"/>
        <end position="426"/>
    </location>
</feature>
<feature type="repeat" description="PPR" evidence="3">
    <location>
        <begin position="160"/>
        <end position="194"/>
    </location>
</feature>
<dbReference type="FunFam" id="1.25.40.10:FF:002148">
    <property type="entry name" value="Pentatricopeptide repeat-containing protein At2g29760, chloroplastic"/>
    <property type="match status" value="1"/>
</dbReference>
<feature type="repeat" description="PPR" evidence="3">
    <location>
        <begin position="262"/>
        <end position="292"/>
    </location>
</feature>
<dbReference type="InterPro" id="IPR046960">
    <property type="entry name" value="PPR_At4g14850-like_plant"/>
</dbReference>
<proteinExistence type="inferred from homology"/>
<dbReference type="Pfam" id="PF01535">
    <property type="entry name" value="PPR"/>
    <property type="match status" value="3"/>
</dbReference>
<dbReference type="Pfam" id="PF20430">
    <property type="entry name" value="Eplus_motif"/>
    <property type="match status" value="1"/>
</dbReference>
<dbReference type="InterPro" id="IPR032867">
    <property type="entry name" value="DYW_dom"/>
</dbReference>
<feature type="repeat" description="PPR" evidence="3">
    <location>
        <begin position="293"/>
        <end position="327"/>
    </location>
</feature>
<accession>A0A9Q0QQK4</accession>
<evidence type="ECO:0000313" key="5">
    <source>
        <dbReference type="EMBL" id="KAJ4968203.1"/>
    </source>
</evidence>
<evidence type="ECO:0000256" key="3">
    <source>
        <dbReference type="PROSITE-ProRule" id="PRU00708"/>
    </source>
</evidence>
<comment type="caution">
    <text evidence="5">The sequence shown here is derived from an EMBL/GenBank/DDBJ whole genome shotgun (WGS) entry which is preliminary data.</text>
</comment>
<dbReference type="GO" id="GO:0008270">
    <property type="term" value="F:zinc ion binding"/>
    <property type="evidence" value="ECO:0007669"/>
    <property type="project" value="InterPro"/>
</dbReference>
<dbReference type="Gene3D" id="1.25.40.10">
    <property type="entry name" value="Tetratricopeptide repeat domain"/>
    <property type="match status" value="4"/>
</dbReference>
<feature type="domain" description="DYW" evidence="4">
    <location>
        <begin position="607"/>
        <end position="698"/>
    </location>
</feature>
<dbReference type="SUPFAM" id="SSF48452">
    <property type="entry name" value="TPR-like"/>
    <property type="match status" value="1"/>
</dbReference>
<dbReference type="FunFam" id="1.25.40.10:FF:000442">
    <property type="entry name" value="Pentatricopeptide repeat-containing protein At3g49710"/>
    <property type="match status" value="1"/>
</dbReference>
<gene>
    <name evidence="5" type="ORF">NE237_014904</name>
</gene>
<dbReference type="PANTHER" id="PTHR47926:SF414">
    <property type="entry name" value="PENTATRICOPEPTIDE REPEAT-CONTAINING PROTEIN DOT4, CHLOROPLASTIC-LIKE"/>
    <property type="match status" value="1"/>
</dbReference>
<dbReference type="PROSITE" id="PS51375">
    <property type="entry name" value="PPR"/>
    <property type="match status" value="6"/>
</dbReference>
<dbReference type="FunFam" id="1.25.40.10:FF:000284">
    <property type="entry name" value="Pentatricopeptide repeat-containing protein"/>
    <property type="match status" value="1"/>
</dbReference>
<dbReference type="OrthoDB" id="185373at2759"/>
<dbReference type="EMBL" id="JAMYWD010000006">
    <property type="protein sequence ID" value="KAJ4968203.1"/>
    <property type="molecule type" value="Genomic_DNA"/>
</dbReference>
<dbReference type="InterPro" id="IPR002885">
    <property type="entry name" value="PPR_rpt"/>
</dbReference>
<dbReference type="Proteomes" id="UP001141806">
    <property type="component" value="Unassembled WGS sequence"/>
</dbReference>
<dbReference type="NCBIfam" id="TIGR00756">
    <property type="entry name" value="PPR"/>
    <property type="match status" value="4"/>
</dbReference>
<dbReference type="Pfam" id="PF13041">
    <property type="entry name" value="PPR_2"/>
    <property type="match status" value="2"/>
</dbReference>
<dbReference type="InterPro" id="IPR046849">
    <property type="entry name" value="E2_motif"/>
</dbReference>
<dbReference type="AlphaFoldDB" id="A0A9Q0QQK4"/>
<keyword evidence="6" id="KW-1185">Reference proteome</keyword>
<reference evidence="5" key="1">
    <citation type="journal article" date="2023" name="Plant J.">
        <title>The genome of the king protea, Protea cynaroides.</title>
        <authorList>
            <person name="Chang J."/>
            <person name="Duong T.A."/>
            <person name="Schoeman C."/>
            <person name="Ma X."/>
            <person name="Roodt D."/>
            <person name="Barker N."/>
            <person name="Li Z."/>
            <person name="Van de Peer Y."/>
            <person name="Mizrachi E."/>
        </authorList>
    </citation>
    <scope>NUCLEOTIDE SEQUENCE</scope>
    <source>
        <tissue evidence="5">Young leaves</tissue>
    </source>
</reference>
<dbReference type="InterPro" id="IPR046848">
    <property type="entry name" value="E_motif"/>
</dbReference>
<name>A0A9Q0QQK4_9MAGN</name>
<feature type="repeat" description="PPR" evidence="3">
    <location>
        <begin position="529"/>
        <end position="563"/>
    </location>
</feature>
<dbReference type="InterPro" id="IPR011990">
    <property type="entry name" value="TPR-like_helical_dom_sf"/>
</dbReference>
<evidence type="ECO:0000259" key="4">
    <source>
        <dbReference type="Pfam" id="PF14432"/>
    </source>
</evidence>
<feature type="repeat" description="PPR" evidence="3">
    <location>
        <begin position="94"/>
        <end position="128"/>
    </location>
</feature>
<organism evidence="5 6">
    <name type="scientific">Protea cynaroides</name>
    <dbReference type="NCBI Taxonomy" id="273540"/>
    <lineage>
        <taxon>Eukaryota</taxon>
        <taxon>Viridiplantae</taxon>
        <taxon>Streptophyta</taxon>
        <taxon>Embryophyta</taxon>
        <taxon>Tracheophyta</taxon>
        <taxon>Spermatophyta</taxon>
        <taxon>Magnoliopsida</taxon>
        <taxon>Proteales</taxon>
        <taxon>Proteaceae</taxon>
        <taxon>Protea</taxon>
    </lineage>
</organism>
<evidence type="ECO:0000256" key="1">
    <source>
        <dbReference type="ARBA" id="ARBA00006643"/>
    </source>
</evidence>
<evidence type="ECO:0000256" key="2">
    <source>
        <dbReference type="ARBA" id="ARBA00022737"/>
    </source>
</evidence>
<protein>
    <recommendedName>
        <fullName evidence="4">DYW domain-containing protein</fullName>
    </recommendedName>
</protein>
<sequence>MRKGKTPITNFLKSVSSPLNTRTQSSFSSLTDSHLKKPVFEKPPLRRDDKDGLISRLCRENKFKDAIILLCQQKRLKEAIEILDLLDRSETCPSAAIYSALLHLCLQQRAVKEGKRVHAHIKSSGFVPGTFISNRVLDMYSKCESLMDARKQFEEMTDKDICSWNTLIRGYAKAGQLEEARQLFDEMPLKDNFSWSTLISGYVRYDRPKEALELYRRMHKDEKLEGNKFTVASAFAACAALPCLRLGKEIHGHIMRTGLASDAVVWSSLSDMYAKCGSVEQARHIFDEMLDRDVITWTTMIGRYLESGRRKEGFELFSELLSSGVSPNEFTLSGILNSCSDFASEDIGKQVHGYMTRIGFDPFPFAALVHMYSKCGNIESAKRVFEAVPQPDLLSWTSMISGHAQNGQPDEALRYFELLLKSGTKPDHITFVGVLSACAHAGLVDKGLAYFHSITEKHGLTHTADHYACLIDMLSRSARFREAAEIIDRMPMKPDKFLWAALLGGCRIHGNLTLAKRAADALFELEPDNATTYVTLANIYATTGMWDEVAKIRKIMDGKGVVKKPGSSWIKVKGKVQVFLVGDKTHPKTDEIYGFLEELSTRMKEEGYVPDTNFVLHDIEEEQKELNLTHHSEKLAIAFGIISTPSGTPIKVFKNLRTCGDCHTAIKFISKIVAREVIVRDSNRFHHFKDGICSCGDFCDTNPVPIILSILFSSSASSDHLITVDQKSCLCFSACTRRPVRLGSSSTSIPEAREMFLSVPCFGKF</sequence>
<dbReference type="GO" id="GO:0003723">
    <property type="term" value="F:RNA binding"/>
    <property type="evidence" value="ECO:0007669"/>
    <property type="project" value="InterPro"/>
</dbReference>